<dbReference type="SUPFAM" id="SSF50044">
    <property type="entry name" value="SH3-domain"/>
    <property type="match status" value="1"/>
</dbReference>
<dbReference type="SMART" id="SM00326">
    <property type="entry name" value="SH3"/>
    <property type="match status" value="1"/>
</dbReference>
<dbReference type="Proteomes" id="UP000499080">
    <property type="component" value="Unassembled WGS sequence"/>
</dbReference>
<evidence type="ECO:0000313" key="5">
    <source>
        <dbReference type="Proteomes" id="UP000499080"/>
    </source>
</evidence>
<dbReference type="EMBL" id="BGPR01105300">
    <property type="protein sequence ID" value="GBM72623.1"/>
    <property type="molecule type" value="Genomic_DNA"/>
</dbReference>
<protein>
    <recommendedName>
        <fullName evidence="3">SH3 domain-containing protein</fullName>
    </recommendedName>
</protein>
<evidence type="ECO:0000256" key="1">
    <source>
        <dbReference type="ARBA" id="ARBA00022443"/>
    </source>
</evidence>
<name>A0A4Y2I4G8_ARAVE</name>
<dbReference type="AlphaFoldDB" id="A0A4Y2I4G8"/>
<gene>
    <name evidence="4" type="ORF">AVEN_51970_1</name>
</gene>
<evidence type="ECO:0000259" key="3">
    <source>
        <dbReference type="PROSITE" id="PS50002"/>
    </source>
</evidence>
<dbReference type="InterPro" id="IPR001452">
    <property type="entry name" value="SH3_domain"/>
</dbReference>
<accession>A0A4Y2I4G8</accession>
<dbReference type="Pfam" id="PF00018">
    <property type="entry name" value="SH3_1"/>
    <property type="match status" value="1"/>
</dbReference>
<comment type="caution">
    <text evidence="4">The sequence shown here is derived from an EMBL/GenBank/DDBJ whole genome shotgun (WGS) entry which is preliminary data.</text>
</comment>
<feature type="non-terminal residue" evidence="4">
    <location>
        <position position="86"/>
    </location>
</feature>
<keyword evidence="1 2" id="KW-0728">SH3 domain</keyword>
<dbReference type="Gene3D" id="2.30.30.40">
    <property type="entry name" value="SH3 Domains"/>
    <property type="match status" value="1"/>
</dbReference>
<organism evidence="4 5">
    <name type="scientific">Araneus ventricosus</name>
    <name type="common">Orbweaver spider</name>
    <name type="synonym">Epeira ventricosa</name>
    <dbReference type="NCBI Taxonomy" id="182803"/>
    <lineage>
        <taxon>Eukaryota</taxon>
        <taxon>Metazoa</taxon>
        <taxon>Ecdysozoa</taxon>
        <taxon>Arthropoda</taxon>
        <taxon>Chelicerata</taxon>
        <taxon>Arachnida</taxon>
        <taxon>Araneae</taxon>
        <taxon>Araneomorphae</taxon>
        <taxon>Entelegynae</taxon>
        <taxon>Araneoidea</taxon>
        <taxon>Araneidae</taxon>
        <taxon>Araneus</taxon>
    </lineage>
</organism>
<keyword evidence="5" id="KW-1185">Reference proteome</keyword>
<dbReference type="InterPro" id="IPR036028">
    <property type="entry name" value="SH3-like_dom_sf"/>
</dbReference>
<sequence length="86" mass="9956">MEMNAGFHSINKMPKEGLPLRGVIAIALYPLQSTNRFILNFEKGDELIIEDGSDPDWYMARHINEERRGFVPKSYLNLDRFGGEER</sequence>
<evidence type="ECO:0000313" key="4">
    <source>
        <dbReference type="EMBL" id="GBM72623.1"/>
    </source>
</evidence>
<proteinExistence type="predicted"/>
<feature type="domain" description="SH3" evidence="3">
    <location>
        <begin position="20"/>
        <end position="81"/>
    </location>
</feature>
<dbReference type="OrthoDB" id="5983572at2759"/>
<dbReference type="PROSITE" id="PS50002">
    <property type="entry name" value="SH3"/>
    <property type="match status" value="1"/>
</dbReference>
<reference evidence="4 5" key="1">
    <citation type="journal article" date="2019" name="Sci. Rep.">
        <title>Orb-weaving spider Araneus ventricosus genome elucidates the spidroin gene catalogue.</title>
        <authorList>
            <person name="Kono N."/>
            <person name="Nakamura H."/>
            <person name="Ohtoshi R."/>
            <person name="Moran D.A.P."/>
            <person name="Shinohara A."/>
            <person name="Yoshida Y."/>
            <person name="Fujiwara M."/>
            <person name="Mori M."/>
            <person name="Tomita M."/>
            <person name="Arakawa K."/>
        </authorList>
    </citation>
    <scope>NUCLEOTIDE SEQUENCE [LARGE SCALE GENOMIC DNA]</scope>
</reference>
<evidence type="ECO:0000256" key="2">
    <source>
        <dbReference type="PROSITE-ProRule" id="PRU00192"/>
    </source>
</evidence>